<evidence type="ECO:0000256" key="1">
    <source>
        <dbReference type="ARBA" id="ARBA00005189"/>
    </source>
</evidence>
<dbReference type="GO" id="GO:0003841">
    <property type="term" value="F:1-acylglycerol-3-phosphate O-acyltransferase activity"/>
    <property type="evidence" value="ECO:0007669"/>
    <property type="project" value="TreeGrafter"/>
</dbReference>
<dbReference type="AlphaFoldDB" id="A0A2S9XT63"/>
<dbReference type="PANTHER" id="PTHR10434">
    <property type="entry name" value="1-ACYL-SN-GLYCEROL-3-PHOSPHATE ACYLTRANSFERASE"/>
    <property type="match status" value="1"/>
</dbReference>
<accession>A0A2S9XT63</accession>
<keyword evidence="3 5" id="KW-0012">Acyltransferase</keyword>
<comment type="pathway">
    <text evidence="1">Lipid metabolism.</text>
</comment>
<dbReference type="CDD" id="cd07989">
    <property type="entry name" value="LPLAT_AGPAT-like"/>
    <property type="match status" value="1"/>
</dbReference>
<reference evidence="5 6" key="1">
    <citation type="submission" date="2018-03" db="EMBL/GenBank/DDBJ databases">
        <title>Draft Genome Sequences of the Obligatory Marine Myxobacteria Enhygromyxa salina SWB007.</title>
        <authorList>
            <person name="Poehlein A."/>
            <person name="Moghaddam J.A."/>
            <person name="Harms H."/>
            <person name="Alanjari M."/>
            <person name="Koenig G.M."/>
            <person name="Daniel R."/>
            <person name="Schaeberle T.F."/>
        </authorList>
    </citation>
    <scope>NUCLEOTIDE SEQUENCE [LARGE SCALE GENOMIC DNA]</scope>
    <source>
        <strain evidence="5 6">SWB007</strain>
    </source>
</reference>
<keyword evidence="2 5" id="KW-0808">Transferase</keyword>
<dbReference type="Proteomes" id="UP000238823">
    <property type="component" value="Unassembled WGS sequence"/>
</dbReference>
<dbReference type="SMART" id="SM00563">
    <property type="entry name" value="PlsC"/>
    <property type="match status" value="1"/>
</dbReference>
<dbReference type="EMBL" id="PVNL01000135">
    <property type="protein sequence ID" value="PRP96034.1"/>
    <property type="molecule type" value="Genomic_DNA"/>
</dbReference>
<evidence type="ECO:0000256" key="2">
    <source>
        <dbReference type="ARBA" id="ARBA00022679"/>
    </source>
</evidence>
<evidence type="ECO:0000313" key="5">
    <source>
        <dbReference type="EMBL" id="PRP96034.1"/>
    </source>
</evidence>
<dbReference type="Pfam" id="PF01553">
    <property type="entry name" value="Acyltransferase"/>
    <property type="match status" value="1"/>
</dbReference>
<dbReference type="InterPro" id="IPR002123">
    <property type="entry name" value="Plipid/glycerol_acylTrfase"/>
</dbReference>
<dbReference type="PANTHER" id="PTHR10434:SF11">
    <property type="entry name" value="1-ACYL-SN-GLYCEROL-3-PHOSPHATE ACYLTRANSFERASE"/>
    <property type="match status" value="1"/>
</dbReference>
<evidence type="ECO:0000256" key="3">
    <source>
        <dbReference type="ARBA" id="ARBA00023315"/>
    </source>
</evidence>
<dbReference type="GO" id="GO:0006654">
    <property type="term" value="P:phosphatidic acid biosynthetic process"/>
    <property type="evidence" value="ECO:0007669"/>
    <property type="project" value="TreeGrafter"/>
</dbReference>
<protein>
    <submittedName>
        <fullName evidence="5">2-acyl-glycerophospho-ethanolamine acyltransferase</fullName>
    </submittedName>
</protein>
<gene>
    <name evidence="5" type="ORF">ENSA7_68480</name>
</gene>
<name>A0A2S9XT63_9BACT</name>
<dbReference type="OrthoDB" id="9809618at2"/>
<comment type="caution">
    <text evidence="5">The sequence shown here is derived from an EMBL/GenBank/DDBJ whole genome shotgun (WGS) entry which is preliminary data.</text>
</comment>
<sequence length="407" mass="46710">MPNATSSHTRDDVIRWGVWKMLWMIASGSVAPAVRMKVIRHVRFPRRGPLLVVSNHPCPWDVMMVPFSMLRQTHILGTDQLLRVPYFGWMMPYFSMIPFKKGMKDPGALAEVERRIRRGDAVLVFPEGDRTWTGRSNPIKPGIGRMAKRLGVPVGFVRVSTGHMQWPRWAKYPRSVPLVIEHLKVERYGDDVTAEQITEDVGRHISVDPYQVEIPRRSVGTRLAFGLPEFMWACPHCFHQDSLELVPEDDDSVHCHGCAARWRVDLACWLRGEGGPAHDMHIDEAYRRVIEHFGELPVLDNDRYTADGVAIEGEAELHQIHYGQVEPEALGHGLVELLEDRVRFTDHRGTAPLEISFEHVRAVLLQVGNKLQIRTAEDNFQLTPTIHSTNMWKHFLDRHLDAYRSRN</sequence>
<dbReference type="SUPFAM" id="SSF69593">
    <property type="entry name" value="Glycerol-3-phosphate (1)-acyltransferase"/>
    <property type="match status" value="1"/>
</dbReference>
<organism evidence="5 6">
    <name type="scientific">Enhygromyxa salina</name>
    <dbReference type="NCBI Taxonomy" id="215803"/>
    <lineage>
        <taxon>Bacteria</taxon>
        <taxon>Pseudomonadati</taxon>
        <taxon>Myxococcota</taxon>
        <taxon>Polyangia</taxon>
        <taxon>Nannocystales</taxon>
        <taxon>Nannocystaceae</taxon>
        <taxon>Enhygromyxa</taxon>
    </lineage>
</organism>
<evidence type="ECO:0000313" key="6">
    <source>
        <dbReference type="Proteomes" id="UP000238823"/>
    </source>
</evidence>
<proteinExistence type="predicted"/>
<evidence type="ECO:0000259" key="4">
    <source>
        <dbReference type="SMART" id="SM00563"/>
    </source>
</evidence>
<feature type="domain" description="Phospholipid/glycerol acyltransferase" evidence="4">
    <location>
        <begin position="50"/>
        <end position="159"/>
    </location>
</feature>